<dbReference type="EMBL" id="RRZD01000001">
    <property type="protein sequence ID" value="MBE0398912.1"/>
    <property type="molecule type" value="Genomic_DNA"/>
</dbReference>
<comment type="caution">
    <text evidence="2">The sequence shown here is derived from an EMBL/GenBank/DDBJ whole genome shotgun (WGS) entry which is preliminary data.</text>
</comment>
<organism evidence="2 3">
    <name type="scientific">Halomonas casei</name>
    <dbReference type="NCBI Taxonomy" id="2742613"/>
    <lineage>
        <taxon>Bacteria</taxon>
        <taxon>Pseudomonadati</taxon>
        <taxon>Pseudomonadota</taxon>
        <taxon>Gammaproteobacteria</taxon>
        <taxon>Oceanospirillales</taxon>
        <taxon>Halomonadaceae</taxon>
        <taxon>Halomonas</taxon>
    </lineage>
</organism>
<dbReference type="SUPFAM" id="SSF46785">
    <property type="entry name" value="Winged helix' DNA-binding domain"/>
    <property type="match status" value="1"/>
</dbReference>
<evidence type="ECO:0000313" key="3">
    <source>
        <dbReference type="Proteomes" id="UP001645039"/>
    </source>
</evidence>
<proteinExistence type="predicted"/>
<dbReference type="RefSeq" id="WP_192535824.1">
    <property type="nucleotide sequence ID" value="NZ_CBCSBM010000015.1"/>
</dbReference>
<dbReference type="Pfam" id="PF12802">
    <property type="entry name" value="MarR_2"/>
    <property type="match status" value="1"/>
</dbReference>
<dbReference type="Proteomes" id="UP001645039">
    <property type="component" value="Unassembled WGS sequence"/>
</dbReference>
<evidence type="ECO:0000259" key="1">
    <source>
        <dbReference type="Pfam" id="PF12802"/>
    </source>
</evidence>
<dbReference type="InterPro" id="IPR000835">
    <property type="entry name" value="HTH_MarR-typ"/>
</dbReference>
<gene>
    <name evidence="2" type="ORF">EI168_02155</name>
</gene>
<accession>A0ABR9EXF8</accession>
<sequence length="106" mass="11217">MSEQMPEQMPELAEGQHLQRALTALQAAYPELDTLAALVLLALDASPPSDKGVSSALLARHLDIEHALIRRACATLEEAGWVHTQPASGASSALRAVLIKPLLAMG</sequence>
<dbReference type="InterPro" id="IPR036390">
    <property type="entry name" value="WH_DNA-bd_sf"/>
</dbReference>
<keyword evidence="3" id="KW-1185">Reference proteome</keyword>
<reference evidence="2 3" key="1">
    <citation type="submission" date="2020-07" db="EMBL/GenBank/DDBJ databases">
        <title>Halophilic bacteria isolated from french cheeses.</title>
        <authorList>
            <person name="Kothe C.I."/>
            <person name="Farah-Kraiem B."/>
            <person name="Renault P."/>
            <person name="Dridi B."/>
        </authorList>
    </citation>
    <scope>NUCLEOTIDE SEQUENCE [LARGE SCALE GENOMIC DNA]</scope>
    <source>
        <strain evidence="2 3">FME1</strain>
    </source>
</reference>
<dbReference type="InterPro" id="IPR036388">
    <property type="entry name" value="WH-like_DNA-bd_sf"/>
</dbReference>
<protein>
    <submittedName>
        <fullName evidence="2">MarR family transcriptional regulator</fullName>
    </submittedName>
</protein>
<dbReference type="Gene3D" id="1.10.10.10">
    <property type="entry name" value="Winged helix-like DNA-binding domain superfamily/Winged helix DNA-binding domain"/>
    <property type="match status" value="1"/>
</dbReference>
<name>A0ABR9EXF8_9GAMM</name>
<feature type="domain" description="HTH marR-type" evidence="1">
    <location>
        <begin position="34"/>
        <end position="87"/>
    </location>
</feature>
<evidence type="ECO:0000313" key="2">
    <source>
        <dbReference type="EMBL" id="MBE0398912.1"/>
    </source>
</evidence>